<protein>
    <submittedName>
        <fullName evidence="1">Uncharacterized protein</fullName>
    </submittedName>
</protein>
<accession>A0A392W953</accession>
<dbReference type="Proteomes" id="UP000265520">
    <property type="component" value="Unassembled WGS sequence"/>
</dbReference>
<evidence type="ECO:0000313" key="2">
    <source>
        <dbReference type="Proteomes" id="UP000265520"/>
    </source>
</evidence>
<feature type="non-terminal residue" evidence="1">
    <location>
        <position position="31"/>
    </location>
</feature>
<dbReference type="AlphaFoldDB" id="A0A392W953"/>
<proteinExistence type="predicted"/>
<comment type="caution">
    <text evidence="1">The sequence shown here is derived from an EMBL/GenBank/DDBJ whole genome shotgun (WGS) entry which is preliminary data.</text>
</comment>
<name>A0A392W953_9FABA</name>
<keyword evidence="2" id="KW-1185">Reference proteome</keyword>
<dbReference type="EMBL" id="LXQA011385295">
    <property type="protein sequence ID" value="MCI95385.1"/>
    <property type="molecule type" value="Genomic_DNA"/>
</dbReference>
<evidence type="ECO:0000313" key="1">
    <source>
        <dbReference type="EMBL" id="MCI95385.1"/>
    </source>
</evidence>
<organism evidence="1 2">
    <name type="scientific">Trifolium medium</name>
    <dbReference type="NCBI Taxonomy" id="97028"/>
    <lineage>
        <taxon>Eukaryota</taxon>
        <taxon>Viridiplantae</taxon>
        <taxon>Streptophyta</taxon>
        <taxon>Embryophyta</taxon>
        <taxon>Tracheophyta</taxon>
        <taxon>Spermatophyta</taxon>
        <taxon>Magnoliopsida</taxon>
        <taxon>eudicotyledons</taxon>
        <taxon>Gunneridae</taxon>
        <taxon>Pentapetalae</taxon>
        <taxon>rosids</taxon>
        <taxon>fabids</taxon>
        <taxon>Fabales</taxon>
        <taxon>Fabaceae</taxon>
        <taxon>Papilionoideae</taxon>
        <taxon>50 kb inversion clade</taxon>
        <taxon>NPAAA clade</taxon>
        <taxon>Hologalegina</taxon>
        <taxon>IRL clade</taxon>
        <taxon>Trifolieae</taxon>
        <taxon>Trifolium</taxon>
    </lineage>
</organism>
<sequence length="31" mass="3505">MYLTKELKAELALLRVAKSPVVHPTSSPRLR</sequence>
<reference evidence="1 2" key="1">
    <citation type="journal article" date="2018" name="Front. Plant Sci.">
        <title>Red Clover (Trifolium pratense) and Zigzag Clover (T. medium) - A Picture of Genomic Similarities and Differences.</title>
        <authorList>
            <person name="Dluhosova J."/>
            <person name="Istvanek J."/>
            <person name="Nedelnik J."/>
            <person name="Repkova J."/>
        </authorList>
    </citation>
    <scope>NUCLEOTIDE SEQUENCE [LARGE SCALE GENOMIC DNA]</scope>
    <source>
        <strain evidence="2">cv. 10/8</strain>
        <tissue evidence="1">Leaf</tissue>
    </source>
</reference>